<dbReference type="Pfam" id="PF14478">
    <property type="entry name" value="DUF4430"/>
    <property type="match status" value="1"/>
</dbReference>
<proteinExistence type="predicted"/>
<gene>
    <name evidence="3" type="ORF">GGQ92_000450</name>
</gene>
<dbReference type="InterPro" id="IPR027954">
    <property type="entry name" value="Transcobalamin-like_C"/>
</dbReference>
<reference evidence="3 4" key="1">
    <citation type="submission" date="2020-08" db="EMBL/GenBank/DDBJ databases">
        <title>Genomic Encyclopedia of Type Strains, Phase IV (KMG-IV): sequencing the most valuable type-strain genomes for metagenomic binning, comparative biology and taxonomic classification.</title>
        <authorList>
            <person name="Goeker M."/>
        </authorList>
    </citation>
    <scope>NUCLEOTIDE SEQUENCE [LARGE SCALE GENOMIC DNA]</scope>
    <source>
        <strain evidence="3 4">DSM 11805</strain>
    </source>
</reference>
<keyword evidence="4" id="KW-1185">Reference proteome</keyword>
<evidence type="ECO:0000313" key="4">
    <source>
        <dbReference type="Proteomes" id="UP000572212"/>
    </source>
</evidence>
<keyword evidence="1" id="KW-0732">Signal</keyword>
<evidence type="ECO:0000259" key="2">
    <source>
        <dbReference type="Pfam" id="PF14478"/>
    </source>
</evidence>
<dbReference type="PROSITE" id="PS51257">
    <property type="entry name" value="PROKAR_LIPOPROTEIN"/>
    <property type="match status" value="1"/>
</dbReference>
<comment type="caution">
    <text evidence="3">The sequence shown here is derived from an EMBL/GenBank/DDBJ whole genome shotgun (WGS) entry which is preliminary data.</text>
</comment>
<feature type="domain" description="Transcobalamin-like C-terminal" evidence="2">
    <location>
        <begin position="56"/>
        <end position="121"/>
    </location>
</feature>
<organism evidence="3 4">
    <name type="scientific">Gracilibacillus halotolerans</name>
    <dbReference type="NCBI Taxonomy" id="74386"/>
    <lineage>
        <taxon>Bacteria</taxon>
        <taxon>Bacillati</taxon>
        <taxon>Bacillota</taxon>
        <taxon>Bacilli</taxon>
        <taxon>Bacillales</taxon>
        <taxon>Bacillaceae</taxon>
        <taxon>Gracilibacillus</taxon>
    </lineage>
</organism>
<evidence type="ECO:0000313" key="3">
    <source>
        <dbReference type="EMBL" id="MBB6511683.1"/>
    </source>
</evidence>
<sequence>MKFRTIAFLLLILTSVFVVGCSSDTTTEDDIEVTITLYDEVNDTTIASDDLVVQEGQVLQDILEANYDVEVQQGGFITSIEGHSQNESDSIFWVFEVNEEVVNEGASSYEVQDEDYIEFKLMQFE</sequence>
<name>A0A841RJ60_9BACI</name>
<evidence type="ECO:0000256" key="1">
    <source>
        <dbReference type="SAM" id="SignalP"/>
    </source>
</evidence>
<protein>
    <recommendedName>
        <fullName evidence="2">Transcobalamin-like C-terminal domain-containing protein</fullName>
    </recommendedName>
</protein>
<feature type="signal peptide" evidence="1">
    <location>
        <begin position="1"/>
        <end position="20"/>
    </location>
</feature>
<accession>A0A841RJ60</accession>
<dbReference type="RefSeq" id="WP_184244132.1">
    <property type="nucleotide sequence ID" value="NZ_BAAACU010000022.1"/>
</dbReference>
<feature type="chain" id="PRO_5039277457" description="Transcobalamin-like C-terminal domain-containing protein" evidence="1">
    <location>
        <begin position="21"/>
        <end position="125"/>
    </location>
</feature>
<dbReference type="EMBL" id="JACHON010000001">
    <property type="protein sequence ID" value="MBB6511683.1"/>
    <property type="molecule type" value="Genomic_DNA"/>
</dbReference>
<dbReference type="AlphaFoldDB" id="A0A841RJ60"/>
<dbReference type="Gene3D" id="2.170.130.30">
    <property type="match status" value="1"/>
</dbReference>
<dbReference type="Proteomes" id="UP000572212">
    <property type="component" value="Unassembled WGS sequence"/>
</dbReference>